<sequence length="92" mass="10802">MVLNASEVMCRKLMVSILLYQSSRYFRRSLLMDDHWGSKYHWTKRRNTKALCSKTRVKQKTNHPRPEDSSLVNHFDSPEICRGGRETKSTGD</sequence>
<reference evidence="2" key="1">
    <citation type="submission" date="2020-08" db="EMBL/GenBank/DDBJ databases">
        <title>Multicomponent nature underlies the extraordinary mechanical properties of spider dragline silk.</title>
        <authorList>
            <person name="Kono N."/>
            <person name="Nakamura H."/>
            <person name="Mori M."/>
            <person name="Yoshida Y."/>
            <person name="Ohtoshi R."/>
            <person name="Malay A.D."/>
            <person name="Moran D.A.P."/>
            <person name="Tomita M."/>
            <person name="Numata K."/>
            <person name="Arakawa K."/>
        </authorList>
    </citation>
    <scope>NUCLEOTIDE SEQUENCE</scope>
</reference>
<feature type="region of interest" description="Disordered" evidence="1">
    <location>
        <begin position="51"/>
        <end position="92"/>
    </location>
</feature>
<dbReference type="AlphaFoldDB" id="A0A8X6IQ04"/>
<dbReference type="Proteomes" id="UP000887013">
    <property type="component" value="Unassembled WGS sequence"/>
</dbReference>
<organism evidence="2 3">
    <name type="scientific">Nephila pilipes</name>
    <name type="common">Giant wood spider</name>
    <name type="synonym">Nephila maculata</name>
    <dbReference type="NCBI Taxonomy" id="299642"/>
    <lineage>
        <taxon>Eukaryota</taxon>
        <taxon>Metazoa</taxon>
        <taxon>Ecdysozoa</taxon>
        <taxon>Arthropoda</taxon>
        <taxon>Chelicerata</taxon>
        <taxon>Arachnida</taxon>
        <taxon>Araneae</taxon>
        <taxon>Araneomorphae</taxon>
        <taxon>Entelegynae</taxon>
        <taxon>Araneoidea</taxon>
        <taxon>Nephilidae</taxon>
        <taxon>Nephila</taxon>
    </lineage>
</organism>
<keyword evidence="3" id="KW-1185">Reference proteome</keyword>
<evidence type="ECO:0000256" key="1">
    <source>
        <dbReference type="SAM" id="MobiDB-lite"/>
    </source>
</evidence>
<accession>A0A8X6IQ04</accession>
<gene>
    <name evidence="2" type="ORF">NPIL_495001</name>
</gene>
<comment type="caution">
    <text evidence="2">The sequence shown here is derived from an EMBL/GenBank/DDBJ whole genome shotgun (WGS) entry which is preliminary data.</text>
</comment>
<protein>
    <submittedName>
        <fullName evidence="2">Uncharacterized protein</fullName>
    </submittedName>
</protein>
<feature type="compositionally biased region" description="Basic and acidic residues" evidence="1">
    <location>
        <begin position="76"/>
        <end position="92"/>
    </location>
</feature>
<evidence type="ECO:0000313" key="2">
    <source>
        <dbReference type="EMBL" id="GFS52706.1"/>
    </source>
</evidence>
<proteinExistence type="predicted"/>
<evidence type="ECO:0000313" key="3">
    <source>
        <dbReference type="Proteomes" id="UP000887013"/>
    </source>
</evidence>
<dbReference type="EMBL" id="BMAW01045968">
    <property type="protein sequence ID" value="GFS52706.1"/>
    <property type="molecule type" value="Genomic_DNA"/>
</dbReference>
<name>A0A8X6IQ04_NEPPI</name>